<dbReference type="InterPro" id="IPR009050">
    <property type="entry name" value="Globin-like_sf"/>
</dbReference>
<evidence type="ECO:0000313" key="5">
    <source>
        <dbReference type="EMBL" id="ASS90699.1"/>
    </source>
</evidence>
<dbReference type="SMART" id="SM00283">
    <property type="entry name" value="MA"/>
    <property type="match status" value="1"/>
</dbReference>
<dbReference type="PANTHER" id="PTHR32089:SF118">
    <property type="entry name" value="HEME-BASED AEROTACTIC TRANSDUCER HEMAT"/>
    <property type="match status" value="1"/>
</dbReference>
<dbReference type="InterPro" id="IPR012292">
    <property type="entry name" value="Globin/Proto"/>
</dbReference>
<evidence type="ECO:0000313" key="6">
    <source>
        <dbReference type="Proteomes" id="UP000214606"/>
    </source>
</evidence>
<dbReference type="PANTHER" id="PTHR32089">
    <property type="entry name" value="METHYL-ACCEPTING CHEMOTAXIS PROTEIN MCPB"/>
    <property type="match status" value="1"/>
</dbReference>
<dbReference type="PRINTS" id="PR00260">
    <property type="entry name" value="CHEMTRNSDUCR"/>
</dbReference>
<reference evidence="5 6" key="1">
    <citation type="submission" date="2016-10" db="EMBL/GenBank/DDBJ databases">
        <title>The whole genome sequencing and assembly of Aeribacillus pallidus KCTC3564 strain.</title>
        <authorList>
            <person name="Lee Y.-J."/>
            <person name="Park M.-K."/>
            <person name="Yi H."/>
            <person name="Bahn Y.-S."/>
            <person name="Kim J.F."/>
            <person name="Lee D.-W."/>
        </authorList>
    </citation>
    <scope>NUCLEOTIDE SEQUENCE [LARGE SCALE GENOMIC DNA]</scope>
    <source>
        <strain evidence="5 6">KCTC3564</strain>
    </source>
</reference>
<protein>
    <submittedName>
        <fullName evidence="5">Chemotaxis protein</fullName>
    </submittedName>
</protein>
<dbReference type="GO" id="GO:0006935">
    <property type="term" value="P:chemotaxis"/>
    <property type="evidence" value="ECO:0007669"/>
    <property type="project" value="InterPro"/>
</dbReference>
<dbReference type="KEGG" id="apak:AP3564_11135"/>
<dbReference type="Gene3D" id="1.10.287.950">
    <property type="entry name" value="Methyl-accepting chemotaxis protein"/>
    <property type="match status" value="1"/>
</dbReference>
<dbReference type="InterPro" id="IPR039379">
    <property type="entry name" value="Protoglobin_sensor_dom"/>
</dbReference>
<dbReference type="PROSITE" id="PS50111">
    <property type="entry name" value="CHEMOTAXIS_TRANSDUC_2"/>
    <property type="match status" value="1"/>
</dbReference>
<evidence type="ECO:0000256" key="1">
    <source>
        <dbReference type="ARBA" id="ARBA00023224"/>
    </source>
</evidence>
<dbReference type="GO" id="GO:0004888">
    <property type="term" value="F:transmembrane signaling receptor activity"/>
    <property type="evidence" value="ECO:0007669"/>
    <property type="project" value="InterPro"/>
</dbReference>
<dbReference type="InterPro" id="IPR004090">
    <property type="entry name" value="Chemotax_Me-accpt_rcpt"/>
</dbReference>
<dbReference type="GO" id="GO:0007165">
    <property type="term" value="P:signal transduction"/>
    <property type="evidence" value="ECO:0007669"/>
    <property type="project" value="UniProtKB-KW"/>
</dbReference>
<dbReference type="Pfam" id="PF11563">
    <property type="entry name" value="Protoglobin"/>
    <property type="match status" value="1"/>
</dbReference>
<feature type="domain" description="Methyl-accepting transducer" evidence="4">
    <location>
        <begin position="198"/>
        <end position="425"/>
    </location>
</feature>
<proteinExistence type="inferred from homology"/>
<organism evidence="5 6">
    <name type="scientific">Aeribacillus pallidus</name>
    <dbReference type="NCBI Taxonomy" id="33936"/>
    <lineage>
        <taxon>Bacteria</taxon>
        <taxon>Bacillati</taxon>
        <taxon>Bacillota</taxon>
        <taxon>Bacilli</taxon>
        <taxon>Bacillales</taxon>
        <taxon>Bacillaceae</taxon>
        <taxon>Aeribacillus</taxon>
    </lineage>
</organism>
<dbReference type="Pfam" id="PF00015">
    <property type="entry name" value="MCPsignal"/>
    <property type="match status" value="1"/>
</dbReference>
<dbReference type="GO" id="GO:0016020">
    <property type="term" value="C:membrane"/>
    <property type="evidence" value="ECO:0007669"/>
    <property type="project" value="InterPro"/>
</dbReference>
<dbReference type="Proteomes" id="UP000214606">
    <property type="component" value="Chromosome"/>
</dbReference>
<dbReference type="GO" id="GO:0020037">
    <property type="term" value="F:heme binding"/>
    <property type="evidence" value="ECO:0007669"/>
    <property type="project" value="InterPro"/>
</dbReference>
<dbReference type="SUPFAM" id="SSF58104">
    <property type="entry name" value="Methyl-accepting chemotaxis protein (MCP) signaling domain"/>
    <property type="match status" value="1"/>
</dbReference>
<evidence type="ECO:0000259" key="4">
    <source>
        <dbReference type="PROSITE" id="PS50111"/>
    </source>
</evidence>
<dbReference type="CDD" id="cd01068">
    <property type="entry name" value="globin_sensor"/>
    <property type="match status" value="1"/>
</dbReference>
<sequence length="432" mass="49009">MIFKRTKQENSYFNFDQGKGNISITKGSEIERQILMIDLTEKDLQIINAIQPFVIEKIDLIADRFYKNLEKEPSLLKIINDNSSIEKLKKTLRQHIVEMFNGRIDAAFTDKRIKIAHMHVRIGLQTKWYMCAFQDLFLALMDIIQQNMMNKEDCFLAIRAVSKIINLEQQLVLEAYDTESIRLKEAIAIEEQKRSVRKNVAKASQNLAAISEQTNASFQQLIAQSNEIVSLAKNGTNLSLTAQERAEKGKEHMHQQTLNMSNIYSAVDNISNDVHLLLEISNKMQEIVGIVTGIADQTNLLSLNAAIEAARAGESGRGFAVVAEEVRKLAEQTKNSVSKVSSLIQNTQKQVEDLTKSLEKIKTEVNNGHQNMQETEKHFEQILDTMAKTMDQNNKIEMELISFVNVVNELGKAFEEVSLSADQLTMITKEMN</sequence>
<dbReference type="SUPFAM" id="SSF46458">
    <property type="entry name" value="Globin-like"/>
    <property type="match status" value="1"/>
</dbReference>
<dbReference type="InterPro" id="IPR004089">
    <property type="entry name" value="MCPsignal_dom"/>
</dbReference>
<dbReference type="InterPro" id="IPR044398">
    <property type="entry name" value="Globin-sensor_dom"/>
</dbReference>
<keyword evidence="1 3" id="KW-0807">Transducer</keyword>
<dbReference type="Gene3D" id="1.10.490.10">
    <property type="entry name" value="Globins"/>
    <property type="match status" value="1"/>
</dbReference>
<evidence type="ECO:0000256" key="2">
    <source>
        <dbReference type="ARBA" id="ARBA00029447"/>
    </source>
</evidence>
<dbReference type="RefSeq" id="WP_094245462.1">
    <property type="nucleotide sequence ID" value="NZ_CP017703.1"/>
</dbReference>
<dbReference type="EMBL" id="CP017703">
    <property type="protein sequence ID" value="ASS90699.1"/>
    <property type="molecule type" value="Genomic_DNA"/>
</dbReference>
<name>A0A223E633_9BACI</name>
<accession>A0A223E633</accession>
<evidence type="ECO:0000256" key="3">
    <source>
        <dbReference type="PROSITE-ProRule" id="PRU00284"/>
    </source>
</evidence>
<dbReference type="AlphaFoldDB" id="A0A223E633"/>
<comment type="similarity">
    <text evidence="2">Belongs to the methyl-accepting chemotaxis (MCP) protein family.</text>
</comment>
<gene>
    <name evidence="5" type="ORF">AP3564_11135</name>
</gene>
<dbReference type="GO" id="GO:0019825">
    <property type="term" value="F:oxygen binding"/>
    <property type="evidence" value="ECO:0007669"/>
    <property type="project" value="InterPro"/>
</dbReference>